<name>A0A378LET3_9GAMM</name>
<proteinExistence type="predicted"/>
<keyword evidence="1" id="KW-0175">Coiled coil</keyword>
<keyword evidence="2" id="KW-0472">Membrane</keyword>
<dbReference type="EMBL" id="UGOY01000001">
    <property type="protein sequence ID" value="STY24372.1"/>
    <property type="molecule type" value="Genomic_DNA"/>
</dbReference>
<evidence type="ECO:0000313" key="3">
    <source>
        <dbReference type="EMBL" id="KTD78178.1"/>
    </source>
</evidence>
<evidence type="ECO:0000313" key="5">
    <source>
        <dbReference type="Proteomes" id="UP000054820"/>
    </source>
</evidence>
<evidence type="ECO:0000256" key="2">
    <source>
        <dbReference type="SAM" id="Phobius"/>
    </source>
</evidence>
<dbReference type="Proteomes" id="UP000054820">
    <property type="component" value="Unassembled WGS sequence"/>
</dbReference>
<protein>
    <submittedName>
        <fullName evidence="4">Coiled-coil protein</fullName>
    </submittedName>
</protein>
<feature type="coiled-coil region" evidence="1">
    <location>
        <begin position="227"/>
        <end position="254"/>
    </location>
</feature>
<feature type="transmembrane region" description="Helical" evidence="2">
    <location>
        <begin position="147"/>
        <end position="169"/>
    </location>
</feature>
<feature type="transmembrane region" description="Helical" evidence="2">
    <location>
        <begin position="286"/>
        <end position="306"/>
    </location>
</feature>
<dbReference type="Proteomes" id="UP000255110">
    <property type="component" value="Unassembled WGS sequence"/>
</dbReference>
<dbReference type="OrthoDB" id="5653910at2"/>
<gene>
    <name evidence="3" type="ORF">Lstg_1459</name>
    <name evidence="4" type="ORF">NCTC11991_02997</name>
</gene>
<evidence type="ECO:0000313" key="4">
    <source>
        <dbReference type="EMBL" id="STY24372.1"/>
    </source>
</evidence>
<reference evidence="4 6" key="2">
    <citation type="submission" date="2018-06" db="EMBL/GenBank/DDBJ databases">
        <authorList>
            <consortium name="Pathogen Informatics"/>
            <person name="Doyle S."/>
        </authorList>
    </citation>
    <scope>NUCLEOTIDE SEQUENCE [LARGE SCALE GENOMIC DNA]</scope>
    <source>
        <strain evidence="4 6">NCTC11991</strain>
    </source>
</reference>
<keyword evidence="2" id="KW-1133">Transmembrane helix</keyword>
<feature type="transmembrane region" description="Helical" evidence="2">
    <location>
        <begin position="88"/>
        <end position="111"/>
    </location>
</feature>
<evidence type="ECO:0000313" key="6">
    <source>
        <dbReference type="Proteomes" id="UP000255110"/>
    </source>
</evidence>
<keyword evidence="5" id="KW-1185">Reference proteome</keyword>
<dbReference type="AlphaFoldDB" id="A0A378LET3"/>
<feature type="transmembrane region" description="Helical" evidence="2">
    <location>
        <begin position="123"/>
        <end position="141"/>
    </location>
</feature>
<evidence type="ECO:0000256" key="1">
    <source>
        <dbReference type="SAM" id="Coils"/>
    </source>
</evidence>
<feature type="transmembrane region" description="Helical" evidence="2">
    <location>
        <begin position="258"/>
        <end position="280"/>
    </location>
</feature>
<dbReference type="EMBL" id="LNYZ01000010">
    <property type="protein sequence ID" value="KTD78178.1"/>
    <property type="molecule type" value="Genomic_DNA"/>
</dbReference>
<dbReference type="RefSeq" id="WP_058477017.1">
    <property type="nucleotide sequence ID" value="NZ_CAAAIO010000019.1"/>
</dbReference>
<dbReference type="STRING" id="460.Lstg_1459"/>
<organism evidence="4 6">
    <name type="scientific">Legionella steigerwaltii</name>
    <dbReference type="NCBI Taxonomy" id="460"/>
    <lineage>
        <taxon>Bacteria</taxon>
        <taxon>Pseudomonadati</taxon>
        <taxon>Pseudomonadota</taxon>
        <taxon>Gammaproteobacteria</taxon>
        <taxon>Legionellales</taxon>
        <taxon>Legionellaceae</taxon>
        <taxon>Legionella</taxon>
    </lineage>
</organism>
<sequence length="395" mass="43748">MSKVKEFEIAKVREATEILRKIRYPIDYDAELSSSKTDTDLVSKKVVLISQAIKTTGDSSKAMLQIGSSVRTFQNIPPSESLTTGLSIGSLCLAVLNFLLIPSVYLTCYLLKTKIPATQENNAKWLISGILLALTITSIAVPAVAVTIAFIAASISLALSLFLLGRTIYECYQLSKERRAIRKLISDAEVEMDAIQKRAIGLKAALNHVRTESELNSLYKKITLLHIRFEEQKKHLLELKLKELELNNKLENANFTQVMVKGAAFSLSALGMIGLILSLYFPLVGLGILTAVSVVSLTIIAVRLAIPLVSWIRGKFQSSDSTAKEDHTDTYEHNKEPSTDMMLECFFGSKESARDILKKVPPQDIDFSLTSTTALFLTHNDSVEHQLIGEYQHVI</sequence>
<reference evidence="3 5" key="1">
    <citation type="submission" date="2015-11" db="EMBL/GenBank/DDBJ databases">
        <title>Genomic analysis of 38 Legionella species identifies large and diverse effector repertoires.</title>
        <authorList>
            <person name="Burstein D."/>
            <person name="Amaro F."/>
            <person name="Zusman T."/>
            <person name="Lifshitz Z."/>
            <person name="Cohen O."/>
            <person name="Gilbert J.A."/>
            <person name="Pupko T."/>
            <person name="Shuman H.A."/>
            <person name="Segal G."/>
        </authorList>
    </citation>
    <scope>NUCLEOTIDE SEQUENCE [LARGE SCALE GENOMIC DNA]</scope>
    <source>
        <strain evidence="3 5">SC-18-C9</strain>
    </source>
</reference>
<keyword evidence="2" id="KW-0812">Transmembrane</keyword>
<accession>A0A378LET3</accession>